<dbReference type="Pfam" id="PF00196">
    <property type="entry name" value="GerE"/>
    <property type="match status" value="1"/>
</dbReference>
<reference evidence="4" key="1">
    <citation type="journal article" date="2014" name="Front. Microbiol.">
        <title>High frequency of phylogenetically diverse reductive dehalogenase-homologous genes in deep subseafloor sedimentary metagenomes.</title>
        <authorList>
            <person name="Kawai M."/>
            <person name="Futagami T."/>
            <person name="Toyoda A."/>
            <person name="Takaki Y."/>
            <person name="Nishi S."/>
            <person name="Hori S."/>
            <person name="Arai W."/>
            <person name="Tsubouchi T."/>
            <person name="Morono Y."/>
            <person name="Uchiyama I."/>
            <person name="Ito T."/>
            <person name="Fujiyama A."/>
            <person name="Inagaki F."/>
            <person name="Takami H."/>
        </authorList>
    </citation>
    <scope>NUCLEOTIDE SEQUENCE</scope>
    <source>
        <strain evidence="4">Expedition CK06-06</strain>
    </source>
</reference>
<evidence type="ECO:0008006" key="5">
    <source>
        <dbReference type="Google" id="ProtNLM"/>
    </source>
</evidence>
<dbReference type="SUPFAM" id="SSF52172">
    <property type="entry name" value="CheY-like"/>
    <property type="match status" value="1"/>
</dbReference>
<dbReference type="EMBL" id="BARU01040427">
    <property type="protein sequence ID" value="GAH77738.1"/>
    <property type="molecule type" value="Genomic_DNA"/>
</dbReference>
<dbReference type="GO" id="GO:0000160">
    <property type="term" value="P:phosphorelay signal transduction system"/>
    <property type="evidence" value="ECO:0007669"/>
    <property type="project" value="InterPro"/>
</dbReference>
<evidence type="ECO:0000313" key="4">
    <source>
        <dbReference type="EMBL" id="GAH77738.1"/>
    </source>
</evidence>
<dbReference type="InterPro" id="IPR011006">
    <property type="entry name" value="CheY-like_superfamily"/>
</dbReference>
<dbReference type="CDD" id="cd06170">
    <property type="entry name" value="LuxR_C_like"/>
    <property type="match status" value="1"/>
</dbReference>
<comment type="caution">
    <text evidence="4">The sequence shown here is derived from an EMBL/GenBank/DDBJ whole genome shotgun (WGS) entry which is preliminary data.</text>
</comment>
<protein>
    <recommendedName>
        <fullName evidence="5">HTH luxR-type domain-containing protein</fullName>
    </recommendedName>
</protein>
<dbReference type="PRINTS" id="PR00038">
    <property type="entry name" value="HTHLUXR"/>
</dbReference>
<dbReference type="AlphaFoldDB" id="X1K6M8"/>
<evidence type="ECO:0000256" key="1">
    <source>
        <dbReference type="ARBA" id="ARBA00023125"/>
    </source>
</evidence>
<sequence length="198" mass="21955">SSTASKVIEDIREHKPDIVLIDPELFESIDVVSRIQQVVPKVRIIVLTHSNASTDLLSAMSTGAAGYILKDSKYESLLKVITLVTEGKLVIDQSMARLVADVFKFIHDHMHIMIKPEQVTSLTEQEKAILALLAKNATNKEIASSLCVTENTVKVHVRNIMHKLHARNRLEAAIYAIQAGLVHGIYETQGKDSTYNSD</sequence>
<dbReference type="SUPFAM" id="SSF46894">
    <property type="entry name" value="C-terminal effector domain of the bipartite response regulators"/>
    <property type="match status" value="1"/>
</dbReference>
<dbReference type="GO" id="GO:0006355">
    <property type="term" value="P:regulation of DNA-templated transcription"/>
    <property type="evidence" value="ECO:0007669"/>
    <property type="project" value="InterPro"/>
</dbReference>
<evidence type="ECO:0000259" key="2">
    <source>
        <dbReference type="PROSITE" id="PS50043"/>
    </source>
</evidence>
<dbReference type="InterPro" id="IPR039420">
    <property type="entry name" value="WalR-like"/>
</dbReference>
<feature type="domain" description="Response regulatory" evidence="3">
    <location>
        <begin position="1"/>
        <end position="85"/>
    </location>
</feature>
<dbReference type="Gene3D" id="3.40.50.2300">
    <property type="match status" value="1"/>
</dbReference>
<feature type="domain" description="HTH luxR-type" evidence="2">
    <location>
        <begin position="115"/>
        <end position="180"/>
    </location>
</feature>
<dbReference type="SMART" id="SM00421">
    <property type="entry name" value="HTH_LUXR"/>
    <property type="match status" value="1"/>
</dbReference>
<keyword evidence="1" id="KW-0238">DNA-binding</keyword>
<dbReference type="Pfam" id="PF00072">
    <property type="entry name" value="Response_reg"/>
    <property type="match status" value="1"/>
</dbReference>
<gene>
    <name evidence="4" type="ORF">S03H2_62499</name>
</gene>
<dbReference type="PROSITE" id="PS50043">
    <property type="entry name" value="HTH_LUXR_2"/>
    <property type="match status" value="1"/>
</dbReference>
<dbReference type="GO" id="GO:0003677">
    <property type="term" value="F:DNA binding"/>
    <property type="evidence" value="ECO:0007669"/>
    <property type="project" value="UniProtKB-KW"/>
</dbReference>
<dbReference type="InterPro" id="IPR016032">
    <property type="entry name" value="Sig_transdc_resp-reg_C-effctor"/>
</dbReference>
<accession>X1K6M8</accession>
<organism evidence="4">
    <name type="scientific">marine sediment metagenome</name>
    <dbReference type="NCBI Taxonomy" id="412755"/>
    <lineage>
        <taxon>unclassified sequences</taxon>
        <taxon>metagenomes</taxon>
        <taxon>ecological metagenomes</taxon>
    </lineage>
</organism>
<name>X1K6M8_9ZZZZ</name>
<proteinExistence type="predicted"/>
<dbReference type="InterPro" id="IPR000792">
    <property type="entry name" value="Tscrpt_reg_LuxR_C"/>
</dbReference>
<dbReference type="PROSITE" id="PS50110">
    <property type="entry name" value="RESPONSE_REGULATORY"/>
    <property type="match status" value="1"/>
</dbReference>
<feature type="non-terminal residue" evidence="4">
    <location>
        <position position="1"/>
    </location>
</feature>
<dbReference type="PANTHER" id="PTHR43214">
    <property type="entry name" value="TWO-COMPONENT RESPONSE REGULATOR"/>
    <property type="match status" value="1"/>
</dbReference>
<evidence type="ECO:0000259" key="3">
    <source>
        <dbReference type="PROSITE" id="PS50110"/>
    </source>
</evidence>
<dbReference type="InterPro" id="IPR001789">
    <property type="entry name" value="Sig_transdc_resp-reg_receiver"/>
</dbReference>